<dbReference type="Gene3D" id="2.60.40.10">
    <property type="entry name" value="Immunoglobulins"/>
    <property type="match status" value="1"/>
</dbReference>
<organism evidence="2 3">
    <name type="scientific">Methanobrevibacter millerae</name>
    <dbReference type="NCBI Taxonomy" id="230361"/>
    <lineage>
        <taxon>Archaea</taxon>
        <taxon>Methanobacteriati</taxon>
        <taxon>Methanobacteriota</taxon>
        <taxon>Methanomada group</taxon>
        <taxon>Methanobacteria</taxon>
        <taxon>Methanobacteriales</taxon>
        <taxon>Methanobacteriaceae</taxon>
        <taxon>Methanobrevibacter</taxon>
    </lineage>
</organism>
<dbReference type="SUPFAM" id="SSF49373">
    <property type="entry name" value="Invasin/intimin cell-adhesion fragments"/>
    <property type="match status" value="1"/>
</dbReference>
<dbReference type="InterPro" id="IPR008964">
    <property type="entry name" value="Invasin/intimin_cell_adhesion"/>
</dbReference>
<evidence type="ECO:0000313" key="2">
    <source>
        <dbReference type="EMBL" id="ALT68069.1"/>
    </source>
</evidence>
<feature type="compositionally biased region" description="Polar residues" evidence="1">
    <location>
        <begin position="56"/>
        <end position="68"/>
    </location>
</feature>
<name>A0A0U2SGF3_9EURY</name>
<gene>
    <name evidence="2" type="ORF">sm9_0267</name>
</gene>
<dbReference type="KEGG" id="mmil:sm9_0267"/>
<reference evidence="2 3" key="1">
    <citation type="submission" date="2015-04" db="EMBL/GenBank/DDBJ databases">
        <title>The complete genome sequence of the rumen methanogen Methanobrevibacter millerae SM9.</title>
        <authorList>
            <person name="Leahy S.C."/>
            <person name="Kelly W.J."/>
            <person name="Pacheco D.M."/>
            <person name="Li D."/>
            <person name="Altermann E."/>
            <person name="Attwood G.T."/>
        </authorList>
    </citation>
    <scope>NUCLEOTIDE SEQUENCE [LARGE SCALE GENOMIC DNA]</scope>
    <source>
        <strain evidence="2 3">SM9</strain>
    </source>
</reference>
<dbReference type="AlphaFoldDB" id="A0A0U2SGF3"/>
<sequence length="515" mass="58282">MSIIFYIMKKIIFVLTLIMFLSIAAVSADDLNCTDESFVDFDAADDSLPSFDDESGNGNIHQKENYTPSSNWENSTPFYYHNQNIEDWFSEIYNKYKNDVLVLENGSLHLSVEDWPADYYGPENPPVIPDYILNDPRIWNSSNLWPADYYDPENPPVIPDYILNDPRIWNSSNPCARPGMTLKFIRADDLVKYYGEAKNFDVWAFAIDSDYVVFTINNQEYRRTIVNGSASLPINMGPGMYNITSSYPRVNQSIKNTITVLSTIESNDLVKYYKNASQFEVRLLDSNGNHTNSSKKVTFNINGVFYTRQINDDGIARLNINLNPGQYIITTNNPFTGENKSNVVTVLPYIESHDLVKYYMNDSQFVVRITDEKGNYVGAGEEVTFNINGVFYTRHTNATGYVKLNVNLNPDDYIITTQYGGCSVSNNIKVLSVLNASDLEMSYHDGSKFTVNLLDNAGNPYSNQIVTFNINGVFYNRTTDAYGDAKLNINLQAGEYIITSSYNGSNIANTIIIYA</sequence>
<keyword evidence="3" id="KW-1185">Reference proteome</keyword>
<dbReference type="InterPro" id="IPR013783">
    <property type="entry name" value="Ig-like_fold"/>
</dbReference>
<evidence type="ECO:0000256" key="1">
    <source>
        <dbReference type="SAM" id="MobiDB-lite"/>
    </source>
</evidence>
<proteinExistence type="predicted"/>
<evidence type="ECO:0000313" key="3">
    <source>
        <dbReference type="Proteomes" id="UP000067738"/>
    </source>
</evidence>
<feature type="region of interest" description="Disordered" evidence="1">
    <location>
        <begin position="49"/>
        <end position="68"/>
    </location>
</feature>
<dbReference type="PATRIC" id="fig|230361.4.peg.280"/>
<dbReference type="Proteomes" id="UP000067738">
    <property type="component" value="Chromosome"/>
</dbReference>
<dbReference type="EMBL" id="CP011266">
    <property type="protein sequence ID" value="ALT68069.1"/>
    <property type="molecule type" value="Genomic_DNA"/>
</dbReference>
<accession>A0A0U2SGF3</accession>
<protein>
    <submittedName>
        <fullName evidence="2">Adhesin-like protein</fullName>
    </submittedName>
</protein>